<reference evidence="3" key="1">
    <citation type="submission" date="2016-04" db="EMBL/GenBank/DDBJ databases">
        <authorList>
            <person name="Nguyen H.D."/>
            <person name="Kesanakurti P."/>
            <person name="Cullis J."/>
            <person name="Levesque C.A."/>
            <person name="Hambleton S."/>
        </authorList>
    </citation>
    <scope>NUCLEOTIDE SEQUENCE</scope>
    <source>
        <strain evidence="3">DAOMC 238032</strain>
    </source>
</reference>
<dbReference type="EMBL" id="CAJHJG010004346">
    <property type="protein sequence ID" value="CAD6940318.1"/>
    <property type="molecule type" value="Genomic_DNA"/>
</dbReference>
<gene>
    <name evidence="3" type="ORF">A4X03_0g4563</name>
    <name evidence="2" type="ORF">JKIAZH3_G615</name>
</gene>
<accession>A0A177UY15</accession>
<feature type="region of interest" description="Disordered" evidence="1">
    <location>
        <begin position="114"/>
        <end position="146"/>
    </location>
</feature>
<name>A0A177UY15_9BASI</name>
<comment type="caution">
    <text evidence="3">The sequence shown here is derived from an EMBL/GenBank/DDBJ whole genome shotgun (WGS) entry which is preliminary data.</text>
</comment>
<evidence type="ECO:0000256" key="1">
    <source>
        <dbReference type="SAM" id="MobiDB-lite"/>
    </source>
</evidence>
<evidence type="ECO:0000313" key="3">
    <source>
        <dbReference type="EMBL" id="KAE8257794.1"/>
    </source>
</evidence>
<reference evidence="2" key="3">
    <citation type="submission" date="2020-10" db="EMBL/GenBank/DDBJ databases">
        <authorList>
            <person name="Sedaghatjoo S."/>
        </authorList>
    </citation>
    <scope>NUCLEOTIDE SEQUENCE</scope>
    <source>
        <strain evidence="2">AZH3</strain>
    </source>
</reference>
<evidence type="ECO:0000313" key="2">
    <source>
        <dbReference type="EMBL" id="CAD6940318.1"/>
    </source>
</evidence>
<dbReference type="AlphaFoldDB" id="A0A177UY15"/>
<organism evidence="3 4">
    <name type="scientific">Tilletia caries</name>
    <name type="common">wheat bunt fungus</name>
    <dbReference type="NCBI Taxonomy" id="13290"/>
    <lineage>
        <taxon>Eukaryota</taxon>
        <taxon>Fungi</taxon>
        <taxon>Dikarya</taxon>
        <taxon>Basidiomycota</taxon>
        <taxon>Ustilaginomycotina</taxon>
        <taxon>Exobasidiomycetes</taxon>
        <taxon>Tilletiales</taxon>
        <taxon>Tilletiaceae</taxon>
        <taxon>Tilletia</taxon>
    </lineage>
</organism>
<sequence length="815" mass="91525">MHVEGAVSPSGWALNGLLIRKVALQSISLWEKAQQEGSSEDRVSVRTKAINKVRKAANAMPNPHAPLPPHCKNPSPFEFESDLNAEEAQEIPLVQSLIENWPGTEEADFQMMANPKTRRSQPSDSECNQASAKRARIDPQSNETGAQGEVVVSWHTSAGPSALTAYRGPGDVDQTAVQAFFRLPELVLLVCTHLAYEKADLVVLSQVSKRVRVTVLPTLYSTVRVRLTKVGQLSQVLKDNAGLVEQIRYLNIWDDVAHYHARCNTANFRPMSKFRSQVIPRTTTATWSSFGHFLLAINNRKSSSTPLFELSFGQMNLLELYVQLRRAPRLIQTLTTFRIVNDLGATHFRGLTRKAVERTLRNHGTTMSEDLAVILRLICEIQDDSKVDNFRTFDFDALRLDTEERRSVLPMLPPRLLKTLAGRLHCLGLSVGDIIRADAEILQVLTEAHWPKLRGFQFYADGQSDEAYEIVQSSLTSFLHRHMHLVESDIRIHDDCSHEGRPHWANVTLPYLEACHIDLEKGSMEQLLDFADAHRDLRKLFVTGESDSNALASHQAVSKSLRFLRAEPEAAEEFLRAGAAIVHLDLDVSVGEYDEQRSRFPQCLHPDDRPTSSITGLNLAFFEISYTAIIEKSDRFLPLHQLPNLVELSLHLTLSAVDGTRDSPEQSAQCLAALLHKLAKHGNKLRAVAIQYDAAGDLPCDLNLAQAVHTFPPKLEYLTWHIPFSNHTDYYRVLRPQAILLPPSKQLVQSLQSPPSQSSSSTQTSEVQAKALLQRLPAIFRPKVDSKTGMWEDIDSDTYLNLFDHMGREPRLKCM</sequence>
<proteinExistence type="predicted"/>
<feature type="compositionally biased region" description="Polar residues" evidence="1">
    <location>
        <begin position="120"/>
        <end position="131"/>
    </location>
</feature>
<keyword evidence="5" id="KW-1185">Reference proteome</keyword>
<reference evidence="3" key="2">
    <citation type="journal article" date="2019" name="IMA Fungus">
        <title>Genome sequencing and comparison of five Tilletia species to identify candidate genes for the detection of regulated species infecting wheat.</title>
        <authorList>
            <person name="Nguyen H.D.T."/>
            <person name="Sultana T."/>
            <person name="Kesanakurti P."/>
            <person name="Hambleton S."/>
        </authorList>
    </citation>
    <scope>NUCLEOTIDE SEQUENCE</scope>
    <source>
        <strain evidence="3">DAOMC 238032</strain>
    </source>
</reference>
<dbReference type="Proteomes" id="UP000077671">
    <property type="component" value="Unassembled WGS sequence"/>
</dbReference>
<evidence type="ECO:0000313" key="5">
    <source>
        <dbReference type="Proteomes" id="UP000836402"/>
    </source>
</evidence>
<evidence type="ECO:0008006" key="6">
    <source>
        <dbReference type="Google" id="ProtNLM"/>
    </source>
</evidence>
<protein>
    <recommendedName>
        <fullName evidence="6">F-box domain-containing protein</fullName>
    </recommendedName>
</protein>
<evidence type="ECO:0000313" key="4">
    <source>
        <dbReference type="Proteomes" id="UP000077671"/>
    </source>
</evidence>
<dbReference type="EMBL" id="LWDD02000632">
    <property type="protein sequence ID" value="KAE8257794.1"/>
    <property type="molecule type" value="Genomic_DNA"/>
</dbReference>
<dbReference type="Proteomes" id="UP000836402">
    <property type="component" value="Unassembled WGS sequence"/>
</dbReference>